<organism evidence="4 5">
    <name type="scientific">Brachypodius melanocephalos</name>
    <name type="common">black-headed bulbul</name>
    <dbReference type="NCBI Taxonomy" id="3235156"/>
    <lineage>
        <taxon>Eukaryota</taxon>
        <taxon>Metazoa</taxon>
        <taxon>Chordata</taxon>
        <taxon>Craniata</taxon>
        <taxon>Vertebrata</taxon>
        <taxon>Euteleostomi</taxon>
        <taxon>Archelosauria</taxon>
        <taxon>Archosauria</taxon>
        <taxon>Dinosauria</taxon>
        <taxon>Saurischia</taxon>
        <taxon>Theropoda</taxon>
        <taxon>Coelurosauria</taxon>
        <taxon>Aves</taxon>
        <taxon>Neognathae</taxon>
        <taxon>Neoaves</taxon>
        <taxon>Telluraves</taxon>
        <taxon>Australaves</taxon>
        <taxon>Passeriformes</taxon>
        <taxon>Sylvioidea</taxon>
        <taxon>Pycnonotidae</taxon>
        <taxon>Brachypodius</taxon>
    </lineage>
</organism>
<dbReference type="PANTHER" id="PTHR22461">
    <property type="entry name" value="SERINE-RICH COILED-COIL DOMAIN-CONTAINING PROTEIN 2-RELATED"/>
    <property type="match status" value="1"/>
</dbReference>
<evidence type="ECO:0000256" key="1">
    <source>
        <dbReference type="ARBA" id="ARBA00010949"/>
    </source>
</evidence>
<feature type="region of interest" description="Disordered" evidence="3">
    <location>
        <begin position="1"/>
        <end position="95"/>
    </location>
</feature>
<feature type="compositionally biased region" description="Low complexity" evidence="3">
    <location>
        <begin position="43"/>
        <end position="56"/>
    </location>
</feature>
<feature type="compositionally biased region" description="Polar residues" evidence="3">
    <location>
        <begin position="481"/>
        <end position="490"/>
    </location>
</feature>
<dbReference type="PANTHER" id="PTHR22461:SF1">
    <property type="entry name" value="SERINE-RICH COILED-COIL DOMAIN-CONTAINING PROTEIN 1"/>
    <property type="match status" value="1"/>
</dbReference>
<feature type="compositionally biased region" description="Polar residues" evidence="3">
    <location>
        <begin position="411"/>
        <end position="422"/>
    </location>
</feature>
<feature type="compositionally biased region" description="Basic and acidic residues" evidence="3">
    <location>
        <begin position="395"/>
        <end position="407"/>
    </location>
</feature>
<keyword evidence="5" id="KW-1185">Reference proteome</keyword>
<dbReference type="AlphaFoldDB" id="A0A7K7M1S1"/>
<feature type="non-terminal residue" evidence="4">
    <location>
        <position position="1"/>
    </location>
</feature>
<keyword evidence="2" id="KW-0175">Coiled coil</keyword>
<dbReference type="Proteomes" id="UP000540762">
    <property type="component" value="Unassembled WGS sequence"/>
</dbReference>
<dbReference type="InterPro" id="IPR029627">
    <property type="entry name" value="CCSER"/>
</dbReference>
<feature type="region of interest" description="Disordered" evidence="3">
    <location>
        <begin position="456"/>
        <end position="500"/>
    </location>
</feature>
<feature type="non-terminal residue" evidence="4">
    <location>
        <position position="500"/>
    </location>
</feature>
<comment type="caution">
    <text evidence="4">The sequence shown here is derived from an EMBL/GenBank/DDBJ whole genome shotgun (WGS) entry which is preliminary data.</text>
</comment>
<evidence type="ECO:0000313" key="4">
    <source>
        <dbReference type="EMBL" id="NWZ36845.1"/>
    </source>
</evidence>
<feature type="compositionally biased region" description="Low complexity" evidence="3">
    <location>
        <begin position="491"/>
        <end position="500"/>
    </location>
</feature>
<dbReference type="EMBL" id="VZSR01000931">
    <property type="protein sequence ID" value="NWZ36845.1"/>
    <property type="molecule type" value="Genomic_DNA"/>
</dbReference>
<feature type="region of interest" description="Disordered" evidence="3">
    <location>
        <begin position="388"/>
        <end position="422"/>
    </location>
</feature>
<comment type="similarity">
    <text evidence="1">Belongs to the CCSER family.</text>
</comment>
<accession>A0A7K7M1S1</accession>
<evidence type="ECO:0000256" key="3">
    <source>
        <dbReference type="SAM" id="MobiDB-lite"/>
    </source>
</evidence>
<gene>
    <name evidence="4" type="primary">Ccser1_1</name>
    <name evidence="4" type="ORF">BRAATR_R09667</name>
</gene>
<sequence length="500" mass="53585">MGDSGSRRSTLVSRLPIFRRSVSRRRDSLPSSPSSANAIGVHTSSPSSTNSSSGSTGKRRSIFRTPSISFHNKKGSEQKPDSASQNVNISNGAQSSLSTFQKLSLDEHIKSRGRHSVGFGSSRNKKITRSLTDDFEKGKEPSANKNVFINCISSGKNEGDDSGFAEERSRCSVKQSTRKLLTKSFSSHYKFSKPVSESQSVSSVQQPRCLLEVKSSVESEPVMVKSSPPCSAETTECMGSSLQSPLLSADLTAAQTPSDFVALTEDSVSEADALPSSGPGALLAEDFGHDVSTSQIFNHAAAPGRETDTVQSAGHSAGVSPVSHASSCSVESSTLFKTSVANQTNVLLQANGLHSNDARHIEKINSENAHLETLMLQHSEEPVMHSLETQGLSGSRDKSTPSKHMRDTIPVVSSKTVPCSEPQSFKMQQGYESNHPKVDLANSLSPYREGRFVEKRLRSSSEGTAGGSRLIIKPKDGNAEELNSLQKQRASSSSSKMNSM</sequence>
<evidence type="ECO:0000313" key="5">
    <source>
        <dbReference type="Proteomes" id="UP000540762"/>
    </source>
</evidence>
<name>A0A7K7M1S1_9PASS</name>
<evidence type="ECO:0000256" key="2">
    <source>
        <dbReference type="ARBA" id="ARBA00023054"/>
    </source>
</evidence>
<reference evidence="4 5" key="1">
    <citation type="submission" date="2019-09" db="EMBL/GenBank/DDBJ databases">
        <title>Bird 10,000 Genomes (B10K) Project - Family phase.</title>
        <authorList>
            <person name="Zhang G."/>
        </authorList>
    </citation>
    <scope>NUCLEOTIDE SEQUENCE [LARGE SCALE GENOMIC DNA]</scope>
    <source>
        <strain evidence="4">OUT-0037</strain>
        <tissue evidence="4">Liver</tissue>
    </source>
</reference>
<proteinExistence type="inferred from homology"/>
<feature type="compositionally biased region" description="Polar residues" evidence="3">
    <location>
        <begin position="81"/>
        <end position="95"/>
    </location>
</feature>
<protein>
    <submittedName>
        <fullName evidence="4">CCSE1 protein</fullName>
    </submittedName>
</protein>